<reference evidence="1 2" key="1">
    <citation type="submission" date="2016-07" db="EMBL/GenBank/DDBJ databases">
        <title>Pervasive Adenine N6-methylation of Active Genes in Fungi.</title>
        <authorList>
            <consortium name="DOE Joint Genome Institute"/>
            <person name="Mondo S.J."/>
            <person name="Dannebaum R.O."/>
            <person name="Kuo R.C."/>
            <person name="Labutti K."/>
            <person name="Haridas S."/>
            <person name="Kuo A."/>
            <person name="Salamov A."/>
            <person name="Ahrendt S.R."/>
            <person name="Lipzen A."/>
            <person name="Sullivan W."/>
            <person name="Andreopoulos W.B."/>
            <person name="Clum A."/>
            <person name="Lindquist E."/>
            <person name="Daum C."/>
            <person name="Ramamoorthy G.K."/>
            <person name="Gryganskyi A."/>
            <person name="Culley D."/>
            <person name="Magnuson J.K."/>
            <person name="James T.Y."/>
            <person name="O'Malley M.A."/>
            <person name="Stajich J.E."/>
            <person name="Spatafora J.W."/>
            <person name="Visel A."/>
            <person name="Grigoriev I.V."/>
        </authorList>
    </citation>
    <scope>NUCLEOTIDE SEQUENCE [LARGE SCALE GENOMIC DNA]</scope>
    <source>
        <strain evidence="1 2">CBS 129021</strain>
    </source>
</reference>
<organism evidence="1 2">
    <name type="scientific">Pseudomassariella vexata</name>
    <dbReference type="NCBI Taxonomy" id="1141098"/>
    <lineage>
        <taxon>Eukaryota</taxon>
        <taxon>Fungi</taxon>
        <taxon>Dikarya</taxon>
        <taxon>Ascomycota</taxon>
        <taxon>Pezizomycotina</taxon>
        <taxon>Sordariomycetes</taxon>
        <taxon>Xylariomycetidae</taxon>
        <taxon>Amphisphaeriales</taxon>
        <taxon>Pseudomassariaceae</taxon>
        <taxon>Pseudomassariella</taxon>
    </lineage>
</organism>
<comment type="caution">
    <text evidence="1">The sequence shown here is derived from an EMBL/GenBank/DDBJ whole genome shotgun (WGS) entry which is preliminary data.</text>
</comment>
<sequence>MPSYLITGASRGLGFEFLRQLSDRSDSIVVGLVRDKQVVDQKIASVLQGNNIHTVEADLTDYSSLKRAVETVSKLTGGTLDYVFANGAYINDEYSYVTASKMAFDPVEMENELMSLFKTNVIGNMHLFSLVMPLVLNGDTKKIVAISSGLADLDLISSAQYRRDGVLLMSICPGVVNIKENNGVSADQLEAMNDLATKFMECKPDWNGPSTPQAAVTSVLEVAEKASIETGFPGSFVSHHGNKQWL</sequence>
<evidence type="ECO:0008006" key="3">
    <source>
        <dbReference type="Google" id="ProtNLM"/>
    </source>
</evidence>
<dbReference type="Pfam" id="PF00106">
    <property type="entry name" value="adh_short"/>
    <property type="match status" value="1"/>
</dbReference>
<dbReference type="PANTHER" id="PTHR45458:SF3">
    <property type="entry name" value="CHAIN DEHYDROGENASE (ATSC), PUTATIVE-RELATED"/>
    <property type="match status" value="1"/>
</dbReference>
<dbReference type="InterPro" id="IPR002347">
    <property type="entry name" value="SDR_fam"/>
</dbReference>
<keyword evidence="2" id="KW-1185">Reference proteome</keyword>
<evidence type="ECO:0000313" key="1">
    <source>
        <dbReference type="EMBL" id="ORY58376.1"/>
    </source>
</evidence>
<dbReference type="SUPFAM" id="SSF51735">
    <property type="entry name" value="NAD(P)-binding Rossmann-fold domains"/>
    <property type="match status" value="1"/>
</dbReference>
<proteinExistence type="predicted"/>
<dbReference type="AlphaFoldDB" id="A0A1Y2DGW9"/>
<dbReference type="InterPro" id="IPR036291">
    <property type="entry name" value="NAD(P)-bd_dom_sf"/>
</dbReference>
<accession>A0A1Y2DGW9</accession>
<dbReference type="EMBL" id="MCFJ01000016">
    <property type="protein sequence ID" value="ORY58376.1"/>
    <property type="molecule type" value="Genomic_DNA"/>
</dbReference>
<gene>
    <name evidence="1" type="ORF">BCR38DRAFT_468649</name>
</gene>
<dbReference type="GO" id="GO:0016616">
    <property type="term" value="F:oxidoreductase activity, acting on the CH-OH group of donors, NAD or NADP as acceptor"/>
    <property type="evidence" value="ECO:0007669"/>
    <property type="project" value="TreeGrafter"/>
</dbReference>
<dbReference type="PRINTS" id="PR00081">
    <property type="entry name" value="GDHRDH"/>
</dbReference>
<evidence type="ECO:0000313" key="2">
    <source>
        <dbReference type="Proteomes" id="UP000193689"/>
    </source>
</evidence>
<dbReference type="RefSeq" id="XP_040711293.1">
    <property type="nucleotide sequence ID" value="XM_040862784.1"/>
</dbReference>
<name>A0A1Y2DGW9_9PEZI</name>
<dbReference type="InParanoid" id="A0A1Y2DGW9"/>
<dbReference type="Gene3D" id="3.40.50.720">
    <property type="entry name" value="NAD(P)-binding Rossmann-like Domain"/>
    <property type="match status" value="1"/>
</dbReference>
<dbReference type="InterPro" id="IPR052184">
    <property type="entry name" value="SDR_enzymes"/>
</dbReference>
<dbReference type="PANTHER" id="PTHR45458">
    <property type="entry name" value="SHORT-CHAIN DEHYDROGENASE/REDUCTASE SDR"/>
    <property type="match status" value="1"/>
</dbReference>
<protein>
    <recommendedName>
        <fullName evidence="3">Short chain dehydrogenase</fullName>
    </recommendedName>
</protein>
<dbReference type="Proteomes" id="UP000193689">
    <property type="component" value="Unassembled WGS sequence"/>
</dbReference>
<dbReference type="OrthoDB" id="7289984at2759"/>
<dbReference type="GeneID" id="63778996"/>